<evidence type="ECO:0000259" key="5">
    <source>
        <dbReference type="Pfam" id="PF20789"/>
    </source>
</evidence>
<dbReference type="InterPro" id="IPR003703">
    <property type="entry name" value="Acyl_CoA_thio"/>
</dbReference>
<dbReference type="PANTHER" id="PTHR11066:SF34">
    <property type="entry name" value="ACYL-COENZYME A THIOESTERASE 8"/>
    <property type="match status" value="1"/>
</dbReference>
<evidence type="ECO:0000259" key="4">
    <source>
        <dbReference type="Pfam" id="PF13622"/>
    </source>
</evidence>
<dbReference type="Gene3D" id="2.40.160.210">
    <property type="entry name" value="Acyl-CoA thioesterase, double hotdog domain"/>
    <property type="match status" value="1"/>
</dbReference>
<evidence type="ECO:0000256" key="2">
    <source>
        <dbReference type="ARBA" id="ARBA00022801"/>
    </source>
</evidence>
<dbReference type="AlphaFoldDB" id="A0A840DQW7"/>
<comment type="similarity">
    <text evidence="1">Belongs to the C/M/P thioester hydrolase family.</text>
</comment>
<evidence type="ECO:0000256" key="1">
    <source>
        <dbReference type="ARBA" id="ARBA00006538"/>
    </source>
</evidence>
<dbReference type="EMBL" id="JACIFD010000012">
    <property type="protein sequence ID" value="MBB4071919.1"/>
    <property type="molecule type" value="Genomic_DNA"/>
</dbReference>
<gene>
    <name evidence="6" type="ORF">F5897_001242</name>
</gene>
<dbReference type="EC" id="3.1.2.-" evidence="6"/>
<dbReference type="CDD" id="cd03444">
    <property type="entry name" value="Thioesterase_II_repeat1"/>
    <property type="match status" value="1"/>
</dbReference>
<dbReference type="Pfam" id="PF20789">
    <property type="entry name" value="4HBT_3C"/>
    <property type="match status" value="1"/>
</dbReference>
<feature type="domain" description="Acyl-CoA thioesterase-like N-terminal HotDog" evidence="4">
    <location>
        <begin position="34"/>
        <end position="111"/>
    </location>
</feature>
<dbReference type="GO" id="GO:0009062">
    <property type="term" value="P:fatty acid catabolic process"/>
    <property type="evidence" value="ECO:0007669"/>
    <property type="project" value="TreeGrafter"/>
</dbReference>
<dbReference type="InterPro" id="IPR029069">
    <property type="entry name" value="HotDog_dom_sf"/>
</dbReference>
<dbReference type="CDD" id="cd03445">
    <property type="entry name" value="Thioesterase_II_repeat2"/>
    <property type="match status" value="1"/>
</dbReference>
<keyword evidence="7" id="KW-1185">Reference proteome</keyword>
<dbReference type="GO" id="GO:0006637">
    <property type="term" value="P:acyl-CoA metabolic process"/>
    <property type="evidence" value="ECO:0007669"/>
    <property type="project" value="InterPro"/>
</dbReference>
<dbReference type="PANTHER" id="PTHR11066">
    <property type="entry name" value="ACYL-COA THIOESTERASE"/>
    <property type="match status" value="1"/>
</dbReference>
<evidence type="ECO:0000313" key="6">
    <source>
        <dbReference type="EMBL" id="MBB4071919.1"/>
    </source>
</evidence>
<organism evidence="6 7">
    <name type="scientific">Canibacter oris</name>
    <dbReference type="NCBI Taxonomy" id="1365628"/>
    <lineage>
        <taxon>Bacteria</taxon>
        <taxon>Bacillati</taxon>
        <taxon>Actinomycetota</taxon>
        <taxon>Actinomycetes</taxon>
        <taxon>Micrococcales</taxon>
        <taxon>Microbacteriaceae</taxon>
        <taxon>Canibacter</taxon>
    </lineage>
</organism>
<comment type="caution">
    <text evidence="6">The sequence shown here is derived from an EMBL/GenBank/DDBJ whole genome shotgun (WGS) entry which is preliminary data.</text>
</comment>
<feature type="domain" description="Acyl-CoA thioesterase-like C-terminal" evidence="5">
    <location>
        <begin position="152"/>
        <end position="282"/>
    </location>
</feature>
<accession>A0A840DQW7</accession>
<dbReference type="SUPFAM" id="SSF54637">
    <property type="entry name" value="Thioesterase/thiol ester dehydrase-isomerase"/>
    <property type="match status" value="2"/>
</dbReference>
<evidence type="ECO:0000256" key="3">
    <source>
        <dbReference type="SAM" id="MobiDB-lite"/>
    </source>
</evidence>
<dbReference type="Proteomes" id="UP000571183">
    <property type="component" value="Unassembled WGS sequence"/>
</dbReference>
<reference evidence="6" key="1">
    <citation type="submission" date="2020-08" db="EMBL/GenBank/DDBJ databases">
        <title>Sequencing the genomes of 1000 actinobacteria strains.</title>
        <authorList>
            <person name="Klenk H.-P."/>
        </authorList>
    </citation>
    <scope>NUCLEOTIDE SEQUENCE [LARGE SCALE GENOMIC DNA]</scope>
    <source>
        <strain evidence="6">DSM 27064</strain>
    </source>
</reference>
<name>A0A840DQW7_9MICO</name>
<feature type="region of interest" description="Disordered" evidence="3">
    <location>
        <begin position="291"/>
        <end position="315"/>
    </location>
</feature>
<keyword evidence="2 6" id="KW-0378">Hydrolase</keyword>
<dbReference type="InterPro" id="IPR049449">
    <property type="entry name" value="TesB_ACOT8-like_N"/>
</dbReference>
<sequence>MSNTSLSELLTVASQRARTTHDIFVGQAHPTASGRSFGGQIMGQAAYAAGATVDPDRELHSLHGYFLRPGVASAATTFEVDSVFTGGSFATRRAQAFQNGETIMSLIASFQRPAEQPGFADTLNMREIPEPQQLASLSDTYQHLAADHDASFILQRPFEFRYVDSDVFTTVAATKASQRVWLKTVSPLRGTQLLQKAALTFASDYMFIEPVLRGYGVPWTAPGLKVASLDLAIWFHTEVNVDDWLLYDLRCVHAAGGRALTQGRFFNQAGELVASCAQEVMVRLPGNTGPRSGLAAGTHAASPGAQGSHRARTDAANTNALRAGAAA</sequence>
<proteinExistence type="inferred from homology"/>
<dbReference type="Pfam" id="PF13622">
    <property type="entry name" value="4HBT_3"/>
    <property type="match status" value="1"/>
</dbReference>
<dbReference type="RefSeq" id="WP_124823864.1">
    <property type="nucleotide sequence ID" value="NZ_JACIFD010000012.1"/>
</dbReference>
<dbReference type="InterPro" id="IPR042171">
    <property type="entry name" value="Acyl-CoA_hotdog"/>
</dbReference>
<dbReference type="GO" id="GO:0047617">
    <property type="term" value="F:fatty acyl-CoA hydrolase activity"/>
    <property type="evidence" value="ECO:0007669"/>
    <property type="project" value="InterPro"/>
</dbReference>
<protein>
    <submittedName>
        <fullName evidence="6">Acyl-CoA thioesterase-2</fullName>
        <ecNumber evidence="6">3.1.2.-</ecNumber>
    </submittedName>
</protein>
<dbReference type="InterPro" id="IPR049450">
    <property type="entry name" value="ACOT8-like_C"/>
</dbReference>
<evidence type="ECO:0000313" key="7">
    <source>
        <dbReference type="Proteomes" id="UP000571183"/>
    </source>
</evidence>